<name>A0A2R6VZF5_MARPO</name>
<sequence length="184" mass="20609">MQAHSFLRGFGVVNFECSRAIASMIRAIRIIDAIARSCVISESSLKLGRSCTRSRAHETQVLRIVTGSVRITEMAAVLIAPDAFPHVMHQGSVALNARGNCSYFLENKRHSHLLHIASSSVFGMQGKCCFLVQISTTLHLETCSRRNQDEERECRTQNHLIIITLSSYWHGRGFRACSDELMMV</sequence>
<organism evidence="1 2">
    <name type="scientific">Marchantia polymorpha</name>
    <name type="common">Common liverwort</name>
    <name type="synonym">Marchantia aquatica</name>
    <dbReference type="NCBI Taxonomy" id="3197"/>
    <lineage>
        <taxon>Eukaryota</taxon>
        <taxon>Viridiplantae</taxon>
        <taxon>Streptophyta</taxon>
        <taxon>Embryophyta</taxon>
        <taxon>Marchantiophyta</taxon>
        <taxon>Marchantiopsida</taxon>
        <taxon>Marchantiidae</taxon>
        <taxon>Marchantiales</taxon>
        <taxon>Marchantiaceae</taxon>
        <taxon>Marchantia</taxon>
    </lineage>
</organism>
<keyword evidence="2" id="KW-1185">Reference proteome</keyword>
<dbReference type="Gramene" id="Mp2g24520.1">
    <property type="protein sequence ID" value="Mp2g24520.1.cds"/>
    <property type="gene ID" value="Mp2g24520"/>
</dbReference>
<accession>A0A2R6VZF5</accession>
<reference evidence="2" key="1">
    <citation type="journal article" date="2017" name="Cell">
        <title>Insights into land plant evolution garnered from the Marchantia polymorpha genome.</title>
        <authorList>
            <person name="Bowman J.L."/>
            <person name="Kohchi T."/>
            <person name="Yamato K.T."/>
            <person name="Jenkins J."/>
            <person name="Shu S."/>
            <person name="Ishizaki K."/>
            <person name="Yamaoka S."/>
            <person name="Nishihama R."/>
            <person name="Nakamura Y."/>
            <person name="Berger F."/>
            <person name="Adam C."/>
            <person name="Aki S.S."/>
            <person name="Althoff F."/>
            <person name="Araki T."/>
            <person name="Arteaga-Vazquez M.A."/>
            <person name="Balasubrmanian S."/>
            <person name="Barry K."/>
            <person name="Bauer D."/>
            <person name="Boehm C.R."/>
            <person name="Briginshaw L."/>
            <person name="Caballero-Perez J."/>
            <person name="Catarino B."/>
            <person name="Chen F."/>
            <person name="Chiyoda S."/>
            <person name="Chovatia M."/>
            <person name="Davies K.M."/>
            <person name="Delmans M."/>
            <person name="Demura T."/>
            <person name="Dierschke T."/>
            <person name="Dolan L."/>
            <person name="Dorantes-Acosta A.E."/>
            <person name="Eklund D.M."/>
            <person name="Florent S.N."/>
            <person name="Flores-Sandoval E."/>
            <person name="Fujiyama A."/>
            <person name="Fukuzawa H."/>
            <person name="Galik B."/>
            <person name="Grimanelli D."/>
            <person name="Grimwood J."/>
            <person name="Grossniklaus U."/>
            <person name="Hamada T."/>
            <person name="Haseloff J."/>
            <person name="Hetherington A.J."/>
            <person name="Higo A."/>
            <person name="Hirakawa Y."/>
            <person name="Hundley H.N."/>
            <person name="Ikeda Y."/>
            <person name="Inoue K."/>
            <person name="Inoue S.I."/>
            <person name="Ishida S."/>
            <person name="Jia Q."/>
            <person name="Kakita M."/>
            <person name="Kanazawa T."/>
            <person name="Kawai Y."/>
            <person name="Kawashima T."/>
            <person name="Kennedy M."/>
            <person name="Kinose K."/>
            <person name="Kinoshita T."/>
            <person name="Kohara Y."/>
            <person name="Koide E."/>
            <person name="Komatsu K."/>
            <person name="Kopischke S."/>
            <person name="Kubo M."/>
            <person name="Kyozuka J."/>
            <person name="Lagercrantz U."/>
            <person name="Lin S.S."/>
            <person name="Lindquist E."/>
            <person name="Lipzen A.M."/>
            <person name="Lu C.W."/>
            <person name="De Luna E."/>
            <person name="Martienssen R.A."/>
            <person name="Minamino N."/>
            <person name="Mizutani M."/>
            <person name="Mizutani M."/>
            <person name="Mochizuki N."/>
            <person name="Monte I."/>
            <person name="Mosher R."/>
            <person name="Nagasaki H."/>
            <person name="Nakagami H."/>
            <person name="Naramoto S."/>
            <person name="Nishitani K."/>
            <person name="Ohtani M."/>
            <person name="Okamoto T."/>
            <person name="Okumura M."/>
            <person name="Phillips J."/>
            <person name="Pollak B."/>
            <person name="Reinders A."/>
            <person name="Rovekamp M."/>
            <person name="Sano R."/>
            <person name="Sawa S."/>
            <person name="Schmid M.W."/>
            <person name="Shirakawa M."/>
            <person name="Solano R."/>
            <person name="Spunde A."/>
            <person name="Suetsugu N."/>
            <person name="Sugano S."/>
            <person name="Sugiyama A."/>
            <person name="Sun R."/>
            <person name="Suzuki Y."/>
            <person name="Takenaka M."/>
            <person name="Takezawa D."/>
            <person name="Tomogane H."/>
            <person name="Tsuzuki M."/>
            <person name="Ueda T."/>
            <person name="Umeda M."/>
            <person name="Ward J.M."/>
            <person name="Watanabe Y."/>
            <person name="Yazaki K."/>
            <person name="Yokoyama R."/>
            <person name="Yoshitake Y."/>
            <person name="Yotsui I."/>
            <person name="Zachgo S."/>
            <person name="Schmutz J."/>
        </authorList>
    </citation>
    <scope>NUCLEOTIDE SEQUENCE [LARGE SCALE GENOMIC DNA]</scope>
    <source>
        <strain evidence="2">Tak-1</strain>
    </source>
</reference>
<dbReference type="AlphaFoldDB" id="A0A2R6VZF5"/>
<evidence type="ECO:0000313" key="2">
    <source>
        <dbReference type="Proteomes" id="UP000244005"/>
    </source>
</evidence>
<protein>
    <submittedName>
        <fullName evidence="1">Uncharacterized protein</fullName>
    </submittedName>
</protein>
<dbReference type="EMBL" id="KZ772905">
    <property type="protein sequence ID" value="PTQ26996.1"/>
    <property type="molecule type" value="Genomic_DNA"/>
</dbReference>
<proteinExistence type="predicted"/>
<evidence type="ECO:0000313" key="1">
    <source>
        <dbReference type="EMBL" id="PTQ26996.1"/>
    </source>
</evidence>
<gene>
    <name evidence="1" type="ORF">MARPO_0246s0005</name>
</gene>
<dbReference type="Proteomes" id="UP000244005">
    <property type="component" value="Unassembled WGS sequence"/>
</dbReference>